<comment type="caution">
    <text evidence="1">The sequence shown here is derived from an EMBL/GenBank/DDBJ whole genome shotgun (WGS) entry which is preliminary data.</text>
</comment>
<evidence type="ECO:0000313" key="1">
    <source>
        <dbReference type="EMBL" id="TJZ74031.1"/>
    </source>
</evidence>
<gene>
    <name evidence="1" type="ORF">FAZ21_08730</name>
</gene>
<dbReference type="RefSeq" id="WP_136773007.1">
    <property type="nucleotide sequence ID" value="NZ_CP156074.1"/>
</dbReference>
<dbReference type="Proteomes" id="UP000310016">
    <property type="component" value="Unassembled WGS sequence"/>
</dbReference>
<dbReference type="InterPro" id="IPR029069">
    <property type="entry name" value="HotDog_dom_sf"/>
</dbReference>
<reference evidence="1 2" key="1">
    <citation type="submission" date="2019-04" db="EMBL/GenBank/DDBJ databases">
        <title>Chitiniphilus eburnea sp. nov., a novel chitinolytic bacterium isolated from aquaculture sludge.</title>
        <authorList>
            <person name="Sheng M."/>
        </authorList>
    </citation>
    <scope>NUCLEOTIDE SEQUENCE [LARGE SCALE GENOMIC DNA]</scope>
    <source>
        <strain evidence="1 2">HX-2-15</strain>
    </source>
</reference>
<dbReference type="InterPro" id="IPR027961">
    <property type="entry name" value="DUF4442"/>
</dbReference>
<organism evidence="1 2">
    <name type="scientific">Chitiniphilus eburneus</name>
    <dbReference type="NCBI Taxonomy" id="2571148"/>
    <lineage>
        <taxon>Bacteria</taxon>
        <taxon>Pseudomonadati</taxon>
        <taxon>Pseudomonadota</taxon>
        <taxon>Betaproteobacteria</taxon>
        <taxon>Neisseriales</taxon>
        <taxon>Chitinibacteraceae</taxon>
        <taxon>Chitiniphilus</taxon>
    </lineage>
</organism>
<protein>
    <submittedName>
        <fullName evidence="1">DUF4442 domain-containing protein</fullName>
    </submittedName>
</protein>
<proteinExistence type="predicted"/>
<dbReference type="Pfam" id="PF14539">
    <property type="entry name" value="DUF4442"/>
    <property type="match status" value="1"/>
</dbReference>
<dbReference type="OrthoDB" id="9814774at2"/>
<dbReference type="SUPFAM" id="SSF54637">
    <property type="entry name" value="Thioesterase/thiol ester dehydrase-isomerase"/>
    <property type="match status" value="1"/>
</dbReference>
<dbReference type="AlphaFoldDB" id="A0A4U0PZD5"/>
<keyword evidence="2" id="KW-1185">Reference proteome</keyword>
<name>A0A4U0PZD5_9NEIS</name>
<dbReference type="Gene3D" id="3.10.129.10">
    <property type="entry name" value="Hotdog Thioesterase"/>
    <property type="match status" value="1"/>
</dbReference>
<evidence type="ECO:0000313" key="2">
    <source>
        <dbReference type="Proteomes" id="UP000310016"/>
    </source>
</evidence>
<accession>A0A4U0PZD5</accession>
<dbReference type="EMBL" id="SUMF01000007">
    <property type="protein sequence ID" value="TJZ74031.1"/>
    <property type="molecule type" value="Genomic_DNA"/>
</dbReference>
<sequence>MRAGTARHLINLWPPFLFTGIHATRISADWREVDVELRGRWYNRNYVGTHFGGSMFAMTDPWFMLMLIHLMGPAYYVWDQAATIEFIAPGRGTVSARFRLDDATLADIRQRTADGAKYLPEFVVEVRDAKDQLVARVKKTLYVRRKPAARGDGG</sequence>